<proteinExistence type="inferred from homology"/>
<sequence>MIRSMLKDAAILFAITLIAGLILGAVYQLTKEPIAAQEEKAKTEARQEVFADAVSFTDAENFDTQAAQTVLDAGGFTGCSIDEYAAACDADGNLLGYVITVTTHEGYSGDIQFTIGVQNDGTLNGMSILSISETAGLGMRAEEVLVPQFAGKKADSFVYTKSGASADNEIDAISSATITTSAVVDGVNAGLYYFQTELMQQTGAAQEGGSVDE</sequence>
<evidence type="ECO:0000259" key="7">
    <source>
        <dbReference type="SMART" id="SM00900"/>
    </source>
</evidence>
<evidence type="ECO:0000256" key="6">
    <source>
        <dbReference type="HAMAP-Rule" id="MF_00479"/>
    </source>
</evidence>
<keyword evidence="6" id="KW-1278">Translocase</keyword>
<dbReference type="SMART" id="SM00900">
    <property type="entry name" value="FMN_bind"/>
    <property type="match status" value="1"/>
</dbReference>
<comment type="cofactor">
    <cofactor evidence="6">
        <name>FMN</name>
        <dbReference type="ChEBI" id="CHEBI:58210"/>
    </cofactor>
</comment>
<evidence type="ECO:0000256" key="2">
    <source>
        <dbReference type="ARBA" id="ARBA00022553"/>
    </source>
</evidence>
<keyword evidence="6" id="KW-1003">Cell membrane</keyword>
<keyword evidence="6" id="KW-0472">Membrane</keyword>
<keyword evidence="6" id="KW-0812">Transmembrane</keyword>
<reference evidence="8" key="2">
    <citation type="submission" date="2021-04" db="EMBL/GenBank/DDBJ databases">
        <authorList>
            <person name="Gilroy R."/>
        </authorList>
    </citation>
    <scope>NUCLEOTIDE SEQUENCE</scope>
    <source>
        <strain evidence="8">ChiBcec1-1630</strain>
    </source>
</reference>
<keyword evidence="3 6" id="KW-0285">Flavoprotein</keyword>
<protein>
    <recommendedName>
        <fullName evidence="6">Ion-translocating oxidoreductase complex subunit G</fullName>
        <ecNumber evidence="6">7.-.-.-</ecNumber>
    </recommendedName>
    <alternativeName>
        <fullName evidence="6">Rnf electron transport complex subunit G</fullName>
    </alternativeName>
</protein>
<accession>A0A9D2QJV2</accession>
<dbReference type="EC" id="7.-.-.-" evidence="6"/>
<evidence type="ECO:0000256" key="5">
    <source>
        <dbReference type="ARBA" id="ARBA00022982"/>
    </source>
</evidence>
<dbReference type="Pfam" id="PF04205">
    <property type="entry name" value="FMN_bind"/>
    <property type="match status" value="1"/>
</dbReference>
<dbReference type="InterPro" id="IPR010209">
    <property type="entry name" value="Ion_transpt_RnfG/RsxG"/>
</dbReference>
<organism evidence="8 9">
    <name type="scientific">Candidatus Eisenbergiella intestinigallinarum</name>
    <dbReference type="NCBI Taxonomy" id="2838549"/>
    <lineage>
        <taxon>Bacteria</taxon>
        <taxon>Bacillati</taxon>
        <taxon>Bacillota</taxon>
        <taxon>Clostridia</taxon>
        <taxon>Lachnospirales</taxon>
        <taxon>Lachnospiraceae</taxon>
        <taxon>Eisenbergiella</taxon>
    </lineage>
</organism>
<gene>
    <name evidence="6" type="primary">rnfG</name>
    <name evidence="8" type="ORF">H9926_13180</name>
</gene>
<dbReference type="GO" id="GO:0009055">
    <property type="term" value="F:electron transfer activity"/>
    <property type="evidence" value="ECO:0007669"/>
    <property type="project" value="InterPro"/>
</dbReference>
<dbReference type="GO" id="GO:0022900">
    <property type="term" value="P:electron transport chain"/>
    <property type="evidence" value="ECO:0007669"/>
    <property type="project" value="UniProtKB-UniRule"/>
</dbReference>
<dbReference type="NCBIfam" id="TIGR01947">
    <property type="entry name" value="rnfG"/>
    <property type="match status" value="1"/>
</dbReference>
<dbReference type="PANTHER" id="PTHR36118:SF1">
    <property type="entry name" value="ION-TRANSLOCATING OXIDOREDUCTASE COMPLEX SUBUNIT G"/>
    <property type="match status" value="1"/>
</dbReference>
<evidence type="ECO:0000256" key="4">
    <source>
        <dbReference type="ARBA" id="ARBA00022643"/>
    </source>
</evidence>
<dbReference type="GO" id="GO:0010181">
    <property type="term" value="F:FMN binding"/>
    <property type="evidence" value="ECO:0007669"/>
    <property type="project" value="InterPro"/>
</dbReference>
<evidence type="ECO:0000313" key="8">
    <source>
        <dbReference type="EMBL" id="HJC88955.1"/>
    </source>
</evidence>
<dbReference type="PANTHER" id="PTHR36118">
    <property type="entry name" value="ION-TRANSLOCATING OXIDOREDUCTASE COMPLEX SUBUNIT G"/>
    <property type="match status" value="1"/>
</dbReference>
<evidence type="ECO:0000313" key="9">
    <source>
        <dbReference type="Proteomes" id="UP000823922"/>
    </source>
</evidence>
<evidence type="ECO:0000256" key="3">
    <source>
        <dbReference type="ARBA" id="ARBA00022630"/>
    </source>
</evidence>
<dbReference type="Proteomes" id="UP000823922">
    <property type="component" value="Unassembled WGS sequence"/>
</dbReference>
<reference evidence="8" key="1">
    <citation type="journal article" date="2021" name="PeerJ">
        <title>Extensive microbial diversity within the chicken gut microbiome revealed by metagenomics and culture.</title>
        <authorList>
            <person name="Gilroy R."/>
            <person name="Ravi A."/>
            <person name="Getino M."/>
            <person name="Pursley I."/>
            <person name="Horton D.L."/>
            <person name="Alikhan N.F."/>
            <person name="Baker D."/>
            <person name="Gharbi K."/>
            <person name="Hall N."/>
            <person name="Watson M."/>
            <person name="Adriaenssens E.M."/>
            <person name="Foster-Nyarko E."/>
            <person name="Jarju S."/>
            <person name="Secka A."/>
            <person name="Antonio M."/>
            <person name="Oren A."/>
            <person name="Chaudhuri R.R."/>
            <person name="La Ragione R."/>
            <person name="Hildebrand F."/>
            <person name="Pallen M.J."/>
        </authorList>
    </citation>
    <scope>NUCLEOTIDE SEQUENCE</scope>
    <source>
        <strain evidence="8">ChiBcec1-1630</strain>
    </source>
</reference>
<keyword evidence="2 6" id="KW-0597">Phosphoprotein</keyword>
<dbReference type="PIRSF" id="PIRSF006091">
    <property type="entry name" value="E_trnsport_RnfG"/>
    <property type="match status" value="1"/>
</dbReference>
<evidence type="ECO:0000256" key="1">
    <source>
        <dbReference type="ARBA" id="ARBA00022448"/>
    </source>
</evidence>
<dbReference type="HAMAP" id="MF_00479">
    <property type="entry name" value="RsxG_RnfG"/>
    <property type="match status" value="1"/>
</dbReference>
<comment type="similarity">
    <text evidence="6">Belongs to the RnfG family.</text>
</comment>
<keyword evidence="1 6" id="KW-0813">Transport</keyword>
<dbReference type="EMBL" id="DWVS01000339">
    <property type="protein sequence ID" value="HJC88955.1"/>
    <property type="molecule type" value="Genomic_DNA"/>
</dbReference>
<dbReference type="GO" id="GO:0005886">
    <property type="term" value="C:plasma membrane"/>
    <property type="evidence" value="ECO:0007669"/>
    <property type="project" value="UniProtKB-SubCell"/>
</dbReference>
<dbReference type="AlphaFoldDB" id="A0A9D2QJV2"/>
<comment type="caution">
    <text evidence="8">The sequence shown here is derived from an EMBL/GenBank/DDBJ whole genome shotgun (WGS) entry which is preliminary data.</text>
</comment>
<name>A0A9D2QJV2_9FIRM</name>
<comment type="function">
    <text evidence="6">Part of a membrane-bound complex that couples electron transfer with translocation of ions across the membrane.</text>
</comment>
<feature type="domain" description="FMN-binding" evidence="7">
    <location>
        <begin position="106"/>
        <end position="194"/>
    </location>
</feature>
<keyword evidence="6" id="KW-1133">Transmembrane helix</keyword>
<comment type="subunit">
    <text evidence="6">The complex is composed of six subunits: RnfA, RnfB, RnfC, RnfD, RnfE and RnfG.</text>
</comment>
<keyword evidence="4 6" id="KW-0288">FMN</keyword>
<keyword evidence="5 6" id="KW-0249">Electron transport</keyword>
<comment type="subcellular location">
    <subcellularLocation>
        <location evidence="6">Cell membrane</location>
        <topology evidence="6">Single-pass membrane protein</topology>
    </subcellularLocation>
</comment>
<dbReference type="InterPro" id="IPR007329">
    <property type="entry name" value="FMN-bd"/>
</dbReference>
<feature type="modified residue" description="FMN phosphoryl threonine" evidence="6">
    <location>
        <position position="177"/>
    </location>
</feature>